<sequence length="155" mass="16812">MRIRLNNRQQAGFTLIELMIVVAIIAILASIAIPAYQDYVIRTQVMEGFALAEGPKNAVAEYYYITGQFPTTEAQAGLQSANAYAGKYVSRVDALSRTGDILVHFDSTGGQHANAAISGLQLGFAAVITNGTIQWVCTDRNINGIPLRYLPTTCR</sequence>
<name>A0A7G8Q603_9GAMM</name>
<dbReference type="Pfam" id="PF00114">
    <property type="entry name" value="Pilin"/>
    <property type="match status" value="1"/>
</dbReference>
<dbReference type="PANTHER" id="PTHR30093:SF34">
    <property type="entry name" value="PREPILIN PEPTIDASE-DEPENDENT PROTEIN D"/>
    <property type="match status" value="1"/>
</dbReference>
<feature type="transmembrane region" description="Helical" evidence="4">
    <location>
        <begin position="12"/>
        <end position="36"/>
    </location>
</feature>
<dbReference type="GO" id="GO:0044096">
    <property type="term" value="C:type IV pilus"/>
    <property type="evidence" value="ECO:0007669"/>
    <property type="project" value="TreeGrafter"/>
</dbReference>
<dbReference type="GO" id="GO:0043107">
    <property type="term" value="P:type IV pilus-dependent motility"/>
    <property type="evidence" value="ECO:0007669"/>
    <property type="project" value="TreeGrafter"/>
</dbReference>
<dbReference type="PANTHER" id="PTHR30093">
    <property type="entry name" value="GENERAL SECRETION PATHWAY PROTEIN G"/>
    <property type="match status" value="1"/>
</dbReference>
<proteinExistence type="inferred from homology"/>
<keyword evidence="6" id="KW-1185">Reference proteome</keyword>
<evidence type="ECO:0000256" key="2">
    <source>
        <dbReference type="ARBA" id="ARBA00022481"/>
    </source>
</evidence>
<keyword evidence="4" id="KW-0472">Membrane</keyword>
<evidence type="ECO:0000256" key="1">
    <source>
        <dbReference type="ARBA" id="ARBA00005233"/>
    </source>
</evidence>
<evidence type="ECO:0000313" key="5">
    <source>
        <dbReference type="EMBL" id="QNK02211.1"/>
    </source>
</evidence>
<protein>
    <submittedName>
        <fullName evidence="5">Pilin</fullName>
    </submittedName>
</protein>
<dbReference type="Proteomes" id="UP000515873">
    <property type="component" value="Chromosome"/>
</dbReference>
<comment type="similarity">
    <text evidence="1 3">Belongs to the N-Me-Phe pilin family.</text>
</comment>
<dbReference type="InterPro" id="IPR045584">
    <property type="entry name" value="Pilin-like"/>
</dbReference>
<dbReference type="InterPro" id="IPR012902">
    <property type="entry name" value="N_methyl_site"/>
</dbReference>
<keyword evidence="4" id="KW-0812">Transmembrane</keyword>
<reference evidence="5 6" key="1">
    <citation type="submission" date="2020-08" db="EMBL/GenBank/DDBJ databases">
        <title>Dyella sp. G9 isolated from forest soil.</title>
        <authorList>
            <person name="Fu J."/>
            <person name="Qiu L."/>
        </authorList>
    </citation>
    <scope>NUCLEOTIDE SEQUENCE [LARGE SCALE GENOMIC DNA]</scope>
    <source>
        <strain evidence="5 6">G9</strain>
    </source>
</reference>
<dbReference type="AlphaFoldDB" id="A0A7G8Q603"/>
<dbReference type="EMBL" id="CP060412">
    <property type="protein sequence ID" value="QNK02211.1"/>
    <property type="molecule type" value="Genomic_DNA"/>
</dbReference>
<evidence type="ECO:0000256" key="3">
    <source>
        <dbReference type="RuleBase" id="RU000389"/>
    </source>
</evidence>
<keyword evidence="3" id="KW-0281">Fimbrium</keyword>
<evidence type="ECO:0000313" key="6">
    <source>
        <dbReference type="Proteomes" id="UP000515873"/>
    </source>
</evidence>
<dbReference type="PROSITE" id="PS00409">
    <property type="entry name" value="PROKAR_NTER_METHYL"/>
    <property type="match status" value="1"/>
</dbReference>
<dbReference type="KEGG" id="dtl:H8F01_03330"/>
<dbReference type="Gene3D" id="3.30.700.10">
    <property type="entry name" value="Glycoprotein, Type 4 Pilin"/>
    <property type="match status" value="1"/>
</dbReference>
<keyword evidence="2" id="KW-0488">Methylation</keyword>
<gene>
    <name evidence="5" type="ORF">H8F01_03330</name>
</gene>
<organism evidence="5 6">
    <name type="scientific">Dyella telluris</name>
    <dbReference type="NCBI Taxonomy" id="2763498"/>
    <lineage>
        <taxon>Bacteria</taxon>
        <taxon>Pseudomonadati</taxon>
        <taxon>Pseudomonadota</taxon>
        <taxon>Gammaproteobacteria</taxon>
        <taxon>Lysobacterales</taxon>
        <taxon>Rhodanobacteraceae</taxon>
        <taxon>Dyella</taxon>
    </lineage>
</organism>
<dbReference type="SUPFAM" id="SSF54523">
    <property type="entry name" value="Pili subunits"/>
    <property type="match status" value="1"/>
</dbReference>
<evidence type="ECO:0000256" key="4">
    <source>
        <dbReference type="SAM" id="Phobius"/>
    </source>
</evidence>
<keyword evidence="4" id="KW-1133">Transmembrane helix</keyword>
<dbReference type="InterPro" id="IPR001082">
    <property type="entry name" value="Pilin"/>
</dbReference>
<accession>A0A7G8Q603</accession>
<dbReference type="Pfam" id="PF07963">
    <property type="entry name" value="N_methyl"/>
    <property type="match status" value="1"/>
</dbReference>
<dbReference type="NCBIfam" id="TIGR02532">
    <property type="entry name" value="IV_pilin_GFxxxE"/>
    <property type="match status" value="1"/>
</dbReference>
<dbReference type="GO" id="GO:0007155">
    <property type="term" value="P:cell adhesion"/>
    <property type="evidence" value="ECO:0007669"/>
    <property type="project" value="InterPro"/>
</dbReference>